<reference evidence="5 6" key="1">
    <citation type="submission" date="2020-08" db="EMBL/GenBank/DDBJ databases">
        <title>Bridging the membrane lipid divide: bacteria of the FCB group superphylum have the potential to synthesize archaeal ether lipids.</title>
        <authorList>
            <person name="Villanueva L."/>
            <person name="Von Meijenfeldt F.A.B."/>
            <person name="Westbye A.B."/>
            <person name="Yadav S."/>
            <person name="Hopmans E.C."/>
            <person name="Dutilh B.E."/>
            <person name="Sinninghe Damste J.S."/>
        </authorList>
    </citation>
    <scope>NUCLEOTIDE SEQUENCE [LARGE SCALE GENOMIC DNA]</scope>
    <source>
        <strain evidence="5">NIOZ-UU82</strain>
    </source>
</reference>
<evidence type="ECO:0000256" key="2">
    <source>
        <dbReference type="ARBA" id="ARBA00022801"/>
    </source>
</evidence>
<gene>
    <name evidence="5" type="ORF">H8E80_00975</name>
</gene>
<dbReference type="EMBL" id="JACNLL010000014">
    <property type="protein sequence ID" value="MBC8198609.1"/>
    <property type="molecule type" value="Genomic_DNA"/>
</dbReference>
<accession>A0A8J6N288</accession>
<sequence>MTSKNILVTGPPRCGKSTLIEKVILRIEKPMTGFFTREIKEKGKRVGFSIIRLDGKKGVLAHQNIRSRCRVGKYGVNLDDIDRIAVPSIIPMKPDEIVVIDEIGKMECLSPLFRQTLIRILASKHRVIGSISQKGDRFIQKIKERDDVVLTHVSKKNRDRLADSLFLEAQRDV</sequence>
<evidence type="ECO:0000259" key="4">
    <source>
        <dbReference type="SMART" id="SM00382"/>
    </source>
</evidence>
<dbReference type="AlphaFoldDB" id="A0A8J6N288"/>
<dbReference type="SUPFAM" id="SSF52540">
    <property type="entry name" value="P-loop containing nucleoside triphosphate hydrolases"/>
    <property type="match status" value="1"/>
</dbReference>
<comment type="caution">
    <text evidence="5">The sequence shown here is derived from an EMBL/GenBank/DDBJ whole genome shotgun (WGS) entry which is preliminary data.</text>
</comment>
<dbReference type="InterPro" id="IPR004948">
    <property type="entry name" value="Nuc-triphosphatase_THEP1"/>
</dbReference>
<evidence type="ECO:0000256" key="3">
    <source>
        <dbReference type="ARBA" id="ARBA00022840"/>
    </source>
</evidence>
<protein>
    <submittedName>
        <fullName evidence="5">NTPase</fullName>
    </submittedName>
</protein>
<organism evidence="5 6">
    <name type="scientific">Candidatus Desulfaltia bathyphila</name>
    <dbReference type="NCBI Taxonomy" id="2841697"/>
    <lineage>
        <taxon>Bacteria</taxon>
        <taxon>Pseudomonadati</taxon>
        <taxon>Thermodesulfobacteriota</taxon>
        <taxon>Desulfobacteria</taxon>
        <taxon>Desulfobacterales</taxon>
        <taxon>Desulfobacterales incertae sedis</taxon>
        <taxon>Candidatus Desulfaltia</taxon>
    </lineage>
</organism>
<keyword evidence="3" id="KW-0067">ATP-binding</keyword>
<dbReference type="NCBIfam" id="NF010248">
    <property type="entry name" value="PRK13695.1"/>
    <property type="match status" value="1"/>
</dbReference>
<keyword evidence="2" id="KW-0378">Hydrolase</keyword>
<dbReference type="GO" id="GO:0017111">
    <property type="term" value="F:ribonucleoside triphosphate phosphatase activity"/>
    <property type="evidence" value="ECO:0007669"/>
    <property type="project" value="InterPro"/>
</dbReference>
<keyword evidence="1" id="KW-0547">Nucleotide-binding</keyword>
<dbReference type="InterPro" id="IPR003593">
    <property type="entry name" value="AAA+_ATPase"/>
</dbReference>
<dbReference type="Gene3D" id="3.40.50.300">
    <property type="entry name" value="P-loop containing nucleotide triphosphate hydrolases"/>
    <property type="match status" value="1"/>
</dbReference>
<evidence type="ECO:0000256" key="1">
    <source>
        <dbReference type="ARBA" id="ARBA00022741"/>
    </source>
</evidence>
<name>A0A8J6N288_9BACT</name>
<dbReference type="PANTHER" id="PTHR43146:SF1">
    <property type="entry name" value="CANCER-RELATED NUCLEOSIDE-TRIPHOSPHATASE"/>
    <property type="match status" value="1"/>
</dbReference>
<dbReference type="Proteomes" id="UP000603545">
    <property type="component" value="Unassembled WGS sequence"/>
</dbReference>
<evidence type="ECO:0000313" key="5">
    <source>
        <dbReference type="EMBL" id="MBC8198609.1"/>
    </source>
</evidence>
<dbReference type="PANTHER" id="PTHR43146">
    <property type="entry name" value="CANCER-RELATED NUCLEOSIDE-TRIPHOSPHATASE"/>
    <property type="match status" value="1"/>
</dbReference>
<dbReference type="InterPro" id="IPR027417">
    <property type="entry name" value="P-loop_NTPase"/>
</dbReference>
<dbReference type="SMART" id="SM00382">
    <property type="entry name" value="AAA"/>
    <property type="match status" value="1"/>
</dbReference>
<evidence type="ECO:0000313" key="6">
    <source>
        <dbReference type="Proteomes" id="UP000603545"/>
    </source>
</evidence>
<proteinExistence type="predicted"/>
<feature type="domain" description="AAA+ ATPase" evidence="4">
    <location>
        <begin position="2"/>
        <end position="148"/>
    </location>
</feature>
<dbReference type="Pfam" id="PF03266">
    <property type="entry name" value="NTPase_1"/>
    <property type="match status" value="1"/>
</dbReference>
<dbReference type="GO" id="GO:0005524">
    <property type="term" value="F:ATP binding"/>
    <property type="evidence" value="ECO:0007669"/>
    <property type="project" value="UniProtKB-KW"/>
</dbReference>